<feature type="domain" description="GGDEF" evidence="2">
    <location>
        <begin position="259"/>
        <end position="391"/>
    </location>
</feature>
<sequence>MFSDSINIVEIIIADSLGLLILFICAFGSMYRVKSKTAEGRSVLILIISLSLCCIFETLVSFIDGNNGIVPQNDFTRFVNIFGNTITYIGNILMSACWGVFLIAHLNGFVKKRRLIILSCVFGVYVIALIVNCFVPFIFEVDSSGVYHRKDIGFIFNVLVAVSLFVIDPIISFIRIKRKGGLLKFFPIWLFYIPAITGIIVQVLYYGICSIYVGLALGLCGILMASQNDMIFRDKLTSLYNRYYLDRLRERMVGRHGNATFTAMMLDLNGFKQINDNFGHQAGDDALVTTANILRGIVGSLGTVIRYAGDEFVIILNVNSEEEVFTKVNQIRQEFNAFNEKHLAPYTLYVSIGYTKASLKNSTIDEIMNEIDQKMYADKMRQHELHPEWDR</sequence>
<evidence type="ECO:0000313" key="4">
    <source>
        <dbReference type="Proteomes" id="UP000266506"/>
    </source>
</evidence>
<dbReference type="EMBL" id="QXEV01000041">
    <property type="protein sequence ID" value="RIA64756.1"/>
    <property type="molecule type" value="Genomic_DNA"/>
</dbReference>
<evidence type="ECO:0000313" key="3">
    <source>
        <dbReference type="EMBL" id="RIA64756.1"/>
    </source>
</evidence>
<keyword evidence="1" id="KW-0472">Membrane</keyword>
<dbReference type="NCBIfam" id="TIGR00254">
    <property type="entry name" value="GGDEF"/>
    <property type="match status" value="1"/>
</dbReference>
<protein>
    <submittedName>
        <fullName evidence="3">Diguanylate cyclase (GGDEF)-like protein</fullName>
    </submittedName>
</protein>
<keyword evidence="1" id="KW-1133">Transmembrane helix</keyword>
<dbReference type="OrthoDB" id="9804955at2"/>
<gene>
    <name evidence="3" type="ORF">EI71_01947</name>
</gene>
<feature type="transmembrane region" description="Helical" evidence="1">
    <location>
        <begin position="211"/>
        <end position="232"/>
    </location>
</feature>
<accession>A0A397QV26</accession>
<evidence type="ECO:0000259" key="2">
    <source>
        <dbReference type="PROSITE" id="PS50887"/>
    </source>
</evidence>
<reference evidence="3 4" key="1">
    <citation type="submission" date="2018-08" db="EMBL/GenBank/DDBJ databases">
        <title>Genomic Encyclopedia of Archaeal and Bacterial Type Strains, Phase II (KMG-II): from individual species to whole genera.</title>
        <authorList>
            <person name="Goeker M."/>
        </authorList>
    </citation>
    <scope>NUCLEOTIDE SEQUENCE [LARGE SCALE GENOMIC DNA]</scope>
    <source>
        <strain evidence="3 4">ATCC 27112</strain>
    </source>
</reference>
<keyword evidence="1" id="KW-0812">Transmembrane</keyword>
<dbReference type="InParanoid" id="A0A397QV26"/>
<dbReference type="GO" id="GO:1902201">
    <property type="term" value="P:negative regulation of bacterial-type flagellum-dependent cell motility"/>
    <property type="evidence" value="ECO:0007669"/>
    <property type="project" value="TreeGrafter"/>
</dbReference>
<dbReference type="PANTHER" id="PTHR45138:SF6">
    <property type="entry name" value="DIGUANYLATE CYCLASE DGCN"/>
    <property type="match status" value="1"/>
</dbReference>
<dbReference type="SMART" id="SM00267">
    <property type="entry name" value="GGDEF"/>
    <property type="match status" value="1"/>
</dbReference>
<dbReference type="PROSITE" id="PS50887">
    <property type="entry name" value="GGDEF"/>
    <property type="match status" value="1"/>
</dbReference>
<organism evidence="3 4">
    <name type="scientific">Anaeroplasma bactoclasticum</name>
    <dbReference type="NCBI Taxonomy" id="2088"/>
    <lineage>
        <taxon>Bacteria</taxon>
        <taxon>Bacillati</taxon>
        <taxon>Mycoplasmatota</taxon>
        <taxon>Mollicutes</taxon>
        <taxon>Anaeroplasmatales</taxon>
        <taxon>Anaeroplasmataceae</taxon>
        <taxon>Anaeroplasma</taxon>
    </lineage>
</organism>
<feature type="transmembrane region" description="Helical" evidence="1">
    <location>
        <begin position="186"/>
        <end position="205"/>
    </location>
</feature>
<proteinExistence type="predicted"/>
<dbReference type="RefSeq" id="WP_119016987.1">
    <property type="nucleotide sequence ID" value="NZ_QXEV01000041.1"/>
</dbReference>
<dbReference type="InterPro" id="IPR050469">
    <property type="entry name" value="Diguanylate_Cyclase"/>
</dbReference>
<dbReference type="PANTHER" id="PTHR45138">
    <property type="entry name" value="REGULATORY COMPONENTS OF SENSORY TRANSDUCTION SYSTEM"/>
    <property type="match status" value="1"/>
</dbReference>
<dbReference type="GO" id="GO:0005886">
    <property type="term" value="C:plasma membrane"/>
    <property type="evidence" value="ECO:0007669"/>
    <property type="project" value="TreeGrafter"/>
</dbReference>
<feature type="transmembrane region" description="Helical" evidence="1">
    <location>
        <begin position="115"/>
        <end position="139"/>
    </location>
</feature>
<dbReference type="InterPro" id="IPR029787">
    <property type="entry name" value="Nucleotide_cyclase"/>
</dbReference>
<dbReference type="GO" id="GO:0043709">
    <property type="term" value="P:cell adhesion involved in single-species biofilm formation"/>
    <property type="evidence" value="ECO:0007669"/>
    <property type="project" value="TreeGrafter"/>
</dbReference>
<feature type="transmembrane region" description="Helical" evidence="1">
    <location>
        <begin position="154"/>
        <end position="174"/>
    </location>
</feature>
<dbReference type="Pfam" id="PF00990">
    <property type="entry name" value="GGDEF"/>
    <property type="match status" value="1"/>
</dbReference>
<dbReference type="InterPro" id="IPR043128">
    <property type="entry name" value="Rev_trsase/Diguanyl_cyclase"/>
</dbReference>
<feature type="transmembrane region" description="Helical" evidence="1">
    <location>
        <begin position="6"/>
        <end position="31"/>
    </location>
</feature>
<keyword evidence="4" id="KW-1185">Reference proteome</keyword>
<dbReference type="Proteomes" id="UP000266506">
    <property type="component" value="Unassembled WGS sequence"/>
</dbReference>
<feature type="transmembrane region" description="Helical" evidence="1">
    <location>
        <begin position="83"/>
        <end position="103"/>
    </location>
</feature>
<dbReference type="SUPFAM" id="SSF55073">
    <property type="entry name" value="Nucleotide cyclase"/>
    <property type="match status" value="1"/>
</dbReference>
<dbReference type="InterPro" id="IPR000160">
    <property type="entry name" value="GGDEF_dom"/>
</dbReference>
<dbReference type="CDD" id="cd01949">
    <property type="entry name" value="GGDEF"/>
    <property type="match status" value="1"/>
</dbReference>
<dbReference type="GO" id="GO:0052621">
    <property type="term" value="F:diguanylate cyclase activity"/>
    <property type="evidence" value="ECO:0007669"/>
    <property type="project" value="TreeGrafter"/>
</dbReference>
<dbReference type="Gene3D" id="3.30.70.270">
    <property type="match status" value="1"/>
</dbReference>
<dbReference type="AlphaFoldDB" id="A0A397QV26"/>
<feature type="transmembrane region" description="Helical" evidence="1">
    <location>
        <begin position="43"/>
        <end position="63"/>
    </location>
</feature>
<evidence type="ECO:0000256" key="1">
    <source>
        <dbReference type="SAM" id="Phobius"/>
    </source>
</evidence>
<comment type="caution">
    <text evidence="3">The sequence shown here is derived from an EMBL/GenBank/DDBJ whole genome shotgun (WGS) entry which is preliminary data.</text>
</comment>
<name>A0A397QV26_9MOLU</name>